<evidence type="ECO:0008006" key="5">
    <source>
        <dbReference type="Google" id="ProtNLM"/>
    </source>
</evidence>
<comment type="caution">
    <text evidence="2">The sequence shown here is derived from an EMBL/GenBank/DDBJ whole genome shotgun (WGS) entry which is preliminary data.</text>
</comment>
<evidence type="ECO:0000313" key="4">
    <source>
        <dbReference type="Proteomes" id="UP000602510"/>
    </source>
</evidence>
<reference evidence="2" key="1">
    <citation type="submission" date="2020-04" db="EMBL/GenBank/DDBJ databases">
        <title>Hybrid Assembly of Korean Phytophthora infestans isolates.</title>
        <authorList>
            <person name="Prokchorchik M."/>
            <person name="Lee Y."/>
            <person name="Seo J."/>
            <person name="Cho J.-H."/>
            <person name="Park Y.-E."/>
            <person name="Jang D.-C."/>
            <person name="Im J.-S."/>
            <person name="Choi J.-G."/>
            <person name="Park H.-J."/>
            <person name="Lee G.-B."/>
            <person name="Lee Y.-G."/>
            <person name="Hong S.-Y."/>
            <person name="Cho K."/>
            <person name="Sohn K.H."/>
        </authorList>
    </citation>
    <scope>NUCLEOTIDE SEQUENCE</scope>
    <source>
        <strain evidence="2">KR_1_A1</strain>
        <strain evidence="3">KR_2_A2</strain>
    </source>
</reference>
<dbReference type="EMBL" id="JAACNO010002239">
    <property type="protein sequence ID" value="KAF4134944.1"/>
    <property type="molecule type" value="Genomic_DNA"/>
</dbReference>
<gene>
    <name evidence="2" type="ORF">GN244_ATG09310</name>
    <name evidence="3" type="ORF">GN958_ATG15878</name>
</gene>
<feature type="chain" id="PRO_5036239740" description="Secreted RxLR effector peptide protein" evidence="1">
    <location>
        <begin position="30"/>
        <end position="98"/>
    </location>
</feature>
<organism evidence="2 4">
    <name type="scientific">Phytophthora infestans</name>
    <name type="common">Potato late blight agent</name>
    <name type="synonym">Botrytis infestans</name>
    <dbReference type="NCBI Taxonomy" id="4787"/>
    <lineage>
        <taxon>Eukaryota</taxon>
        <taxon>Sar</taxon>
        <taxon>Stramenopiles</taxon>
        <taxon>Oomycota</taxon>
        <taxon>Peronosporomycetes</taxon>
        <taxon>Peronosporales</taxon>
        <taxon>Peronosporaceae</taxon>
        <taxon>Phytophthora</taxon>
    </lineage>
</organism>
<dbReference type="AlphaFoldDB" id="A0A833T759"/>
<feature type="signal peptide" evidence="1">
    <location>
        <begin position="1"/>
        <end position="29"/>
    </location>
</feature>
<sequence>MTTRSGCPRLPSTLWLLLLAWILYRPTSTCVQDKEKKDATARKNEMAIRSFRLFESHRKIRRLRVPMAKLQLLKPLSRGATDEICLALHRNTQVTLKQ</sequence>
<dbReference type="EMBL" id="WSZM01000192">
    <property type="protein sequence ID" value="KAF4038530.1"/>
    <property type="molecule type" value="Genomic_DNA"/>
</dbReference>
<accession>A0A833T759</accession>
<evidence type="ECO:0000313" key="2">
    <source>
        <dbReference type="EMBL" id="KAF4038530.1"/>
    </source>
</evidence>
<proteinExistence type="predicted"/>
<dbReference type="Proteomes" id="UP000704712">
    <property type="component" value="Unassembled WGS sequence"/>
</dbReference>
<evidence type="ECO:0000313" key="3">
    <source>
        <dbReference type="EMBL" id="KAF4134944.1"/>
    </source>
</evidence>
<dbReference type="Proteomes" id="UP000602510">
    <property type="component" value="Unassembled WGS sequence"/>
</dbReference>
<protein>
    <recommendedName>
        <fullName evidence="5">Secreted RxLR effector peptide protein</fullName>
    </recommendedName>
</protein>
<keyword evidence="1" id="KW-0732">Signal</keyword>
<name>A0A833T759_PHYIN</name>
<keyword evidence="4" id="KW-1185">Reference proteome</keyword>
<evidence type="ECO:0000256" key="1">
    <source>
        <dbReference type="SAM" id="SignalP"/>
    </source>
</evidence>